<dbReference type="Proteomes" id="UP001595887">
    <property type="component" value="Unassembled WGS sequence"/>
</dbReference>
<accession>A0ABV8RIH5</accession>
<feature type="domain" description="Pyruvate phosphate dikinase AMP/ATP-binding" evidence="2">
    <location>
        <begin position="38"/>
        <end position="183"/>
    </location>
</feature>
<comment type="caution">
    <text evidence="3">The sequence shown here is derived from an EMBL/GenBank/DDBJ whole genome shotgun (WGS) entry which is preliminary data.</text>
</comment>
<dbReference type="Pfam" id="PF00391">
    <property type="entry name" value="PEP-utilizers"/>
    <property type="match status" value="1"/>
</dbReference>
<sequence length="809" mass="87658">MNNSCDISQTGGKAAALMRLVASGFDIPAFFTLPPALFQKNVLPENAHSDLVRKLAEIGPGPYAARSSAVEEDGDAHSHAGQFLSVLNLSAQEVPAAAERVYKSGLQDSVQGYRATRGLTGEGGGTAVLVQQMVDARAAGVAFTADPVSGRRDRIVISAIAGLGDRLVGGEEDGETYIISDSGKLIDGDVTRGVLSQQDICALHKLAIEVQQACGGPQDIEWAFEGDRLYLLQARPITTPLLPPVNADTALTIFDNSNIVESYPGMVSPLTYSFAQYAYARVYRAFLSLLGVGEAKIAHNAAVFDNMLGRIDGRVYYNLVNWYRALALLPGFSINRSHMETMMGVSEPLPAEVVDNIGPPPAKGAALWAEWLRVTRSGFKLAFEAFRLNRTKADFYRRLNAALAIPASEIEAMPLTGLAKEYRRIEADLLDRWDAPLINDFLCMMAFGGSRKMLEKWGGPLGLEVHNDIMIGQGDIISAEPAQRIRRMGAMLSDHPELKAQMASGSGVDIATHPELAAEIASYLAKFADRCTEELKLESVTLDRDPTPLYRAIAAGGGGHKESADQSGALKQLLRGKPVRHMIARVIMRWAKARVRDRENLRFERTRIFGRARLVFRTIGAQFAAQGVIADREDIFLLSVQEILGAIEGFGLDSDLRGLIELRRAHMAQAAKRPDPDERIEIRGAIFADLAALVPAPVIRNNDELIRSGTGCSAGTVTATARIIRDPRTQALAKGDILVARHTDPGWIAVFANASAIVVERGSLLSHSAIVARELGIPCVVGMKDAMNWIKDGETIEVDGGNGRVRRII</sequence>
<dbReference type="PANTHER" id="PTHR43615:SF1">
    <property type="entry name" value="PPDK_N DOMAIN-CONTAINING PROTEIN"/>
    <property type="match status" value="1"/>
</dbReference>
<dbReference type="RefSeq" id="WP_381424563.1">
    <property type="nucleotide sequence ID" value="NZ_JBHSDH010000013.1"/>
</dbReference>
<dbReference type="SUPFAM" id="SSF56059">
    <property type="entry name" value="Glutathione synthetase ATP-binding domain-like"/>
    <property type="match status" value="1"/>
</dbReference>
<proteinExistence type="predicted"/>
<dbReference type="SUPFAM" id="SSF52009">
    <property type="entry name" value="Phosphohistidine domain"/>
    <property type="match status" value="1"/>
</dbReference>
<organism evidence="3 4">
    <name type="scientific">Sphingorhabdus arenilitoris</name>
    <dbReference type="NCBI Taxonomy" id="1490041"/>
    <lineage>
        <taxon>Bacteria</taxon>
        <taxon>Pseudomonadati</taxon>
        <taxon>Pseudomonadota</taxon>
        <taxon>Alphaproteobacteria</taxon>
        <taxon>Sphingomonadales</taxon>
        <taxon>Sphingomonadaceae</taxon>
        <taxon>Sphingorhabdus</taxon>
    </lineage>
</organism>
<dbReference type="Gene3D" id="3.50.30.10">
    <property type="entry name" value="Phosphohistidine domain"/>
    <property type="match status" value="1"/>
</dbReference>
<feature type="domain" description="Pyruvate phosphate dikinase AMP/ATP-binding" evidence="2">
    <location>
        <begin position="191"/>
        <end position="239"/>
    </location>
</feature>
<dbReference type="InterPro" id="IPR008279">
    <property type="entry name" value="PEP-util_enz_mobile_dom"/>
</dbReference>
<evidence type="ECO:0000313" key="4">
    <source>
        <dbReference type="Proteomes" id="UP001595887"/>
    </source>
</evidence>
<dbReference type="Gene3D" id="3.30.1490.20">
    <property type="entry name" value="ATP-grasp fold, A domain"/>
    <property type="match status" value="1"/>
</dbReference>
<dbReference type="Gene3D" id="3.30.470.20">
    <property type="entry name" value="ATP-grasp fold, B domain"/>
    <property type="match status" value="2"/>
</dbReference>
<feature type="domain" description="PEP-utilising enzyme mobile" evidence="1">
    <location>
        <begin position="733"/>
        <end position="803"/>
    </location>
</feature>
<dbReference type="InterPro" id="IPR036637">
    <property type="entry name" value="Phosphohistidine_dom_sf"/>
</dbReference>
<dbReference type="InterPro" id="IPR051549">
    <property type="entry name" value="PEP_Utilizing_Enz"/>
</dbReference>
<dbReference type="InterPro" id="IPR002192">
    <property type="entry name" value="PPDK_AMP/ATP-bd"/>
</dbReference>
<protein>
    <submittedName>
        <fullName evidence="3">PEP/pyruvate-binding domain-containing protein</fullName>
    </submittedName>
</protein>
<keyword evidence="4" id="KW-1185">Reference proteome</keyword>
<gene>
    <name evidence="3" type="ORF">ACFOWX_12405</name>
</gene>
<reference evidence="4" key="1">
    <citation type="journal article" date="2019" name="Int. J. Syst. Evol. Microbiol.">
        <title>The Global Catalogue of Microorganisms (GCM) 10K type strain sequencing project: providing services to taxonomists for standard genome sequencing and annotation.</title>
        <authorList>
            <consortium name="The Broad Institute Genomics Platform"/>
            <consortium name="The Broad Institute Genome Sequencing Center for Infectious Disease"/>
            <person name="Wu L."/>
            <person name="Ma J."/>
        </authorList>
    </citation>
    <scope>NUCLEOTIDE SEQUENCE [LARGE SCALE GENOMIC DNA]</scope>
    <source>
        <strain evidence="4">CECT 8531</strain>
    </source>
</reference>
<dbReference type="Pfam" id="PF01326">
    <property type="entry name" value="PPDK_N"/>
    <property type="match status" value="2"/>
</dbReference>
<dbReference type="EMBL" id="JBHSDH010000013">
    <property type="protein sequence ID" value="MFC4293218.1"/>
    <property type="molecule type" value="Genomic_DNA"/>
</dbReference>
<dbReference type="PANTHER" id="PTHR43615">
    <property type="entry name" value="PHOSPHOENOLPYRUVATE SYNTHASE-RELATED"/>
    <property type="match status" value="1"/>
</dbReference>
<name>A0ABV8RIH5_9SPHN</name>
<evidence type="ECO:0000259" key="2">
    <source>
        <dbReference type="Pfam" id="PF01326"/>
    </source>
</evidence>
<evidence type="ECO:0000259" key="1">
    <source>
        <dbReference type="Pfam" id="PF00391"/>
    </source>
</evidence>
<dbReference type="InterPro" id="IPR013815">
    <property type="entry name" value="ATP_grasp_subdomain_1"/>
</dbReference>
<evidence type="ECO:0000313" key="3">
    <source>
        <dbReference type="EMBL" id="MFC4293218.1"/>
    </source>
</evidence>